<accession>A0AAP0ETQ7</accession>
<evidence type="ECO:0000313" key="1">
    <source>
        <dbReference type="EMBL" id="KAK9094809.1"/>
    </source>
</evidence>
<dbReference type="Proteomes" id="UP001419268">
    <property type="component" value="Unassembled WGS sequence"/>
</dbReference>
<keyword evidence="2" id="KW-1185">Reference proteome</keyword>
<evidence type="ECO:0000313" key="2">
    <source>
        <dbReference type="Proteomes" id="UP001419268"/>
    </source>
</evidence>
<protein>
    <submittedName>
        <fullName evidence="1">Uncharacterized protein</fullName>
    </submittedName>
</protein>
<dbReference type="EMBL" id="JBBNAG010000011">
    <property type="protein sequence ID" value="KAK9094809.1"/>
    <property type="molecule type" value="Genomic_DNA"/>
</dbReference>
<dbReference type="AlphaFoldDB" id="A0AAP0ETQ7"/>
<comment type="caution">
    <text evidence="1">The sequence shown here is derived from an EMBL/GenBank/DDBJ whole genome shotgun (WGS) entry which is preliminary data.</text>
</comment>
<organism evidence="1 2">
    <name type="scientific">Stephania cephalantha</name>
    <dbReference type="NCBI Taxonomy" id="152367"/>
    <lineage>
        <taxon>Eukaryota</taxon>
        <taxon>Viridiplantae</taxon>
        <taxon>Streptophyta</taxon>
        <taxon>Embryophyta</taxon>
        <taxon>Tracheophyta</taxon>
        <taxon>Spermatophyta</taxon>
        <taxon>Magnoliopsida</taxon>
        <taxon>Ranunculales</taxon>
        <taxon>Menispermaceae</taxon>
        <taxon>Menispermoideae</taxon>
        <taxon>Cissampelideae</taxon>
        <taxon>Stephania</taxon>
    </lineage>
</organism>
<name>A0AAP0ETQ7_9MAGN</name>
<sequence length="57" mass="7005">MLCKWIKELRFPNGYAFNIDRWVDSKKLKMFGMKSHDCHVFMQRLRLIAFRDLLEDI</sequence>
<proteinExistence type="predicted"/>
<gene>
    <name evidence="1" type="ORF">Scep_026278</name>
</gene>
<reference evidence="1 2" key="1">
    <citation type="submission" date="2024-01" db="EMBL/GenBank/DDBJ databases">
        <title>Genome assemblies of Stephania.</title>
        <authorList>
            <person name="Yang L."/>
        </authorList>
    </citation>
    <scope>NUCLEOTIDE SEQUENCE [LARGE SCALE GENOMIC DNA]</scope>
    <source>
        <strain evidence="1">JXDWG</strain>
        <tissue evidence="1">Leaf</tissue>
    </source>
</reference>